<name>A0ABQ5YL93_9BURK</name>
<evidence type="ECO:0008006" key="3">
    <source>
        <dbReference type="Google" id="ProtNLM"/>
    </source>
</evidence>
<organism evidence="1 2">
    <name type="scientific">Limnobacter litoralis</name>
    <dbReference type="NCBI Taxonomy" id="481366"/>
    <lineage>
        <taxon>Bacteria</taxon>
        <taxon>Pseudomonadati</taxon>
        <taxon>Pseudomonadota</taxon>
        <taxon>Betaproteobacteria</taxon>
        <taxon>Burkholderiales</taxon>
        <taxon>Burkholderiaceae</taxon>
        <taxon>Limnobacter</taxon>
    </lineage>
</organism>
<comment type="caution">
    <text evidence="1">The sequence shown here is derived from an EMBL/GenBank/DDBJ whole genome shotgun (WGS) entry which is preliminary data.</text>
</comment>
<dbReference type="EMBL" id="BSOJ01000006">
    <property type="protein sequence ID" value="GLR25329.1"/>
    <property type="molecule type" value="Genomic_DNA"/>
</dbReference>
<sequence>MSMTHSPHCAVRKRTWLAGILLSVALSFCVPAWSQVNPESTVGSTDMLCANASSQLAVNLCFSDLVDQQQRQIQAHIVSLKSQAYKGIQADQVLLQFNTFEQTLCGNYPRIFHNSTLGKGSQLYCQYDLNNSFLDQLRNLEDQAHGRHAR</sequence>
<protein>
    <recommendedName>
        <fullName evidence="3">DUF1311 domain-containing protein</fullName>
    </recommendedName>
</protein>
<evidence type="ECO:0000313" key="2">
    <source>
        <dbReference type="Proteomes" id="UP001156664"/>
    </source>
</evidence>
<gene>
    <name evidence="1" type="ORF">GCM10007875_04170</name>
</gene>
<keyword evidence="2" id="KW-1185">Reference proteome</keyword>
<dbReference type="Proteomes" id="UP001156664">
    <property type="component" value="Unassembled WGS sequence"/>
</dbReference>
<reference evidence="2" key="1">
    <citation type="journal article" date="2019" name="Int. J. Syst. Evol. Microbiol.">
        <title>The Global Catalogue of Microorganisms (GCM) 10K type strain sequencing project: providing services to taxonomists for standard genome sequencing and annotation.</title>
        <authorList>
            <consortium name="The Broad Institute Genomics Platform"/>
            <consortium name="The Broad Institute Genome Sequencing Center for Infectious Disease"/>
            <person name="Wu L."/>
            <person name="Ma J."/>
        </authorList>
    </citation>
    <scope>NUCLEOTIDE SEQUENCE [LARGE SCALE GENOMIC DNA]</scope>
    <source>
        <strain evidence="2">NBRC 105857</strain>
    </source>
</reference>
<evidence type="ECO:0000313" key="1">
    <source>
        <dbReference type="EMBL" id="GLR25329.1"/>
    </source>
</evidence>
<accession>A0ABQ5YL93</accession>
<proteinExistence type="predicted"/>